<keyword evidence="3" id="KW-1185">Reference proteome</keyword>
<evidence type="ECO:0000313" key="3">
    <source>
        <dbReference type="Proteomes" id="UP000070456"/>
    </source>
</evidence>
<dbReference type="InterPro" id="IPR012337">
    <property type="entry name" value="RNaseH-like_sf"/>
</dbReference>
<comment type="caution">
    <text evidence="2">The sequence shown here is derived from an EMBL/GenBank/DDBJ whole genome shotgun (WGS) entry which is preliminary data.</text>
</comment>
<dbReference type="STRING" id="520762.AN619_20210"/>
<dbReference type="Pfam" id="PF13546">
    <property type="entry name" value="DDE_5"/>
    <property type="match status" value="1"/>
</dbReference>
<dbReference type="SUPFAM" id="SSF53098">
    <property type="entry name" value="Ribonuclease H-like"/>
    <property type="match status" value="1"/>
</dbReference>
<dbReference type="InterPro" id="IPR038721">
    <property type="entry name" value="IS701-like_DDE_dom"/>
</dbReference>
<dbReference type="RefSeq" id="WP_198153283.1">
    <property type="nucleotide sequence ID" value="NZ_LOEE01000044.1"/>
</dbReference>
<organism evidence="2 3">
    <name type="scientific">Thermotalea metallivorans</name>
    <dbReference type="NCBI Taxonomy" id="520762"/>
    <lineage>
        <taxon>Bacteria</taxon>
        <taxon>Bacillati</taxon>
        <taxon>Bacillota</taxon>
        <taxon>Clostridia</taxon>
        <taxon>Peptostreptococcales</taxon>
        <taxon>Thermotaleaceae</taxon>
        <taxon>Thermotalea</taxon>
    </lineage>
</organism>
<feature type="domain" description="Transposase IS701-like DDE" evidence="1">
    <location>
        <begin position="61"/>
        <end position="244"/>
    </location>
</feature>
<reference evidence="2 3" key="1">
    <citation type="submission" date="2015-12" db="EMBL/GenBank/DDBJ databases">
        <title>Draft genome sequence of the thermoanaerobe Thermotalea metallivorans, an isolate from the runoff channel of the Great Artesian Basin, Australia.</title>
        <authorList>
            <person name="Patel B.K."/>
        </authorList>
    </citation>
    <scope>NUCLEOTIDE SEQUENCE [LARGE SCALE GENOMIC DNA]</scope>
    <source>
        <strain evidence="2 3">B2-1</strain>
    </source>
</reference>
<dbReference type="EMBL" id="LOEE01000044">
    <property type="protein sequence ID" value="KXG74922.1"/>
    <property type="molecule type" value="Genomic_DNA"/>
</dbReference>
<sequence length="311" mass="36255">MINFLKIIRLAPFLNNVFFLKRTDFHVFQFLSLYFCLCLQVKTYIAHSNQTVIWIFQKIRFIGFLNSSRFNWRKYLLLLSSSIIKNSLTPLTSDKRVKVPIVDDSMYSRSRSKSVELLAKVFDHVQRKYLKGFRLLTLGWSDGNTFLPVAFSLLSSEKEENRLCSISSSVDKRTHGYKLRKEAIRKSPSFMIDMISQAVQQRIPASYVLFDSWFTYPQILIKIVQLKLHTISMVKSMYRVYYNYNGKKLNLNDLYASLKKKRGKAKILSSVIVGIGSDENGREVKAKIVSLLYQRKISLLTLRKLSKLLIE</sequence>
<dbReference type="PATRIC" id="fig|520762.4.peg.2229"/>
<accession>A0A140L2Z7</accession>
<dbReference type="Proteomes" id="UP000070456">
    <property type="component" value="Unassembled WGS sequence"/>
</dbReference>
<evidence type="ECO:0000259" key="1">
    <source>
        <dbReference type="Pfam" id="PF13546"/>
    </source>
</evidence>
<protein>
    <recommendedName>
        <fullName evidence="1">Transposase IS701-like DDE domain-containing protein</fullName>
    </recommendedName>
</protein>
<name>A0A140L2Z7_9FIRM</name>
<proteinExistence type="predicted"/>
<dbReference type="AlphaFoldDB" id="A0A140L2Z7"/>
<evidence type="ECO:0000313" key="2">
    <source>
        <dbReference type="EMBL" id="KXG74922.1"/>
    </source>
</evidence>
<gene>
    <name evidence="2" type="ORF">AN619_20210</name>
</gene>